<evidence type="ECO:0000313" key="2">
    <source>
        <dbReference type="Proteomes" id="UP000034805"/>
    </source>
</evidence>
<dbReference type="Proteomes" id="UP000034805">
    <property type="component" value="Unassembled WGS sequence"/>
</dbReference>
<sequence>MERVFRQPLRVSGTIQLMVWSRFVQRLPWAAAQCGGRTNPCTALSVCSVWPYESHLHTLYLCCW</sequence>
<proteinExistence type="predicted"/>
<comment type="caution">
    <text evidence="1">The sequence shown here is derived from an EMBL/GenBank/DDBJ whole genome shotgun (WGS) entry which is preliminary data.</text>
</comment>
<dbReference type="AlphaFoldDB" id="A0A0P7UA27"/>
<gene>
    <name evidence="1" type="ORF">Z043_117198</name>
</gene>
<dbReference type="EMBL" id="JARO02007029">
    <property type="protein sequence ID" value="KPP64458.1"/>
    <property type="molecule type" value="Genomic_DNA"/>
</dbReference>
<reference evidence="1 2" key="1">
    <citation type="submission" date="2015-08" db="EMBL/GenBank/DDBJ databases">
        <title>The genome of the Asian arowana (Scleropages formosus).</title>
        <authorList>
            <person name="Tan M.H."/>
            <person name="Gan H.M."/>
            <person name="Croft L.J."/>
            <person name="Austin C.M."/>
        </authorList>
    </citation>
    <scope>NUCLEOTIDE SEQUENCE [LARGE SCALE GENOMIC DNA]</scope>
    <source>
        <strain evidence="1">Aro1</strain>
    </source>
</reference>
<accession>A0A0P7UA27</accession>
<name>A0A0P7UA27_SCLFO</name>
<evidence type="ECO:0000313" key="1">
    <source>
        <dbReference type="EMBL" id="KPP64458.1"/>
    </source>
</evidence>
<organism evidence="1 2">
    <name type="scientific">Scleropages formosus</name>
    <name type="common">Asian bonytongue</name>
    <name type="synonym">Osteoglossum formosum</name>
    <dbReference type="NCBI Taxonomy" id="113540"/>
    <lineage>
        <taxon>Eukaryota</taxon>
        <taxon>Metazoa</taxon>
        <taxon>Chordata</taxon>
        <taxon>Craniata</taxon>
        <taxon>Vertebrata</taxon>
        <taxon>Euteleostomi</taxon>
        <taxon>Actinopterygii</taxon>
        <taxon>Neopterygii</taxon>
        <taxon>Teleostei</taxon>
        <taxon>Osteoglossocephala</taxon>
        <taxon>Osteoglossomorpha</taxon>
        <taxon>Osteoglossiformes</taxon>
        <taxon>Osteoglossidae</taxon>
        <taxon>Scleropages</taxon>
    </lineage>
</organism>
<protein>
    <submittedName>
        <fullName evidence="1">Uncharacterized protein</fullName>
    </submittedName>
</protein>